<organism evidence="2 3">
    <name type="scientific">Corynebacterium pseudopelargi</name>
    <dbReference type="NCBI Taxonomy" id="2080757"/>
    <lineage>
        <taxon>Bacteria</taxon>
        <taxon>Bacillati</taxon>
        <taxon>Actinomycetota</taxon>
        <taxon>Actinomycetes</taxon>
        <taxon>Mycobacteriales</taxon>
        <taxon>Corynebacteriaceae</taxon>
        <taxon>Corynebacterium</taxon>
    </lineage>
</organism>
<protein>
    <recommendedName>
        <fullName evidence="4">ABC-2 family transporter protein</fullName>
    </recommendedName>
</protein>
<gene>
    <name evidence="2" type="ORF">CPPEL_01990</name>
</gene>
<feature type="transmembrane region" description="Helical" evidence="1">
    <location>
        <begin position="108"/>
        <end position="135"/>
    </location>
</feature>
<accession>A0A3G6IX60</accession>
<reference evidence="2 3" key="1">
    <citation type="submission" date="2018-11" db="EMBL/GenBank/DDBJ databases">
        <authorList>
            <person name="Kleinhagauer T."/>
            <person name="Glaeser S.P."/>
            <person name="Spergser J."/>
            <person name="Ruckert C."/>
            <person name="Kaempfer P."/>
            <person name="Busse H.-J."/>
        </authorList>
    </citation>
    <scope>NUCLEOTIDE SEQUENCE [LARGE SCALE GENOMIC DNA]</scope>
    <source>
        <strain evidence="2 3">812CH</strain>
    </source>
</reference>
<feature type="transmembrane region" description="Helical" evidence="1">
    <location>
        <begin position="155"/>
        <end position="176"/>
    </location>
</feature>
<evidence type="ECO:0000313" key="3">
    <source>
        <dbReference type="Proteomes" id="UP000271426"/>
    </source>
</evidence>
<dbReference type="Proteomes" id="UP000271426">
    <property type="component" value="Chromosome"/>
</dbReference>
<feature type="transmembrane region" description="Helical" evidence="1">
    <location>
        <begin position="235"/>
        <end position="253"/>
    </location>
</feature>
<feature type="transmembrane region" description="Helical" evidence="1">
    <location>
        <begin position="183"/>
        <end position="201"/>
    </location>
</feature>
<feature type="transmembrane region" description="Helical" evidence="1">
    <location>
        <begin position="21"/>
        <end position="44"/>
    </location>
</feature>
<dbReference type="RefSeq" id="WP_123959572.1">
    <property type="nucleotide sequence ID" value="NZ_CP033898.1"/>
</dbReference>
<keyword evidence="1" id="KW-0812">Transmembrane</keyword>
<evidence type="ECO:0000313" key="2">
    <source>
        <dbReference type="EMBL" id="AZA08544.1"/>
    </source>
</evidence>
<proteinExistence type="predicted"/>
<evidence type="ECO:0008006" key="4">
    <source>
        <dbReference type="Google" id="ProtNLM"/>
    </source>
</evidence>
<dbReference type="OrthoDB" id="4411497at2"/>
<dbReference type="EMBL" id="CP033898">
    <property type="protein sequence ID" value="AZA08544.1"/>
    <property type="molecule type" value="Genomic_DNA"/>
</dbReference>
<keyword evidence="3" id="KW-1185">Reference proteome</keyword>
<keyword evidence="1" id="KW-1133">Transmembrane helix</keyword>
<sequence length="258" mass="27404">MHTLIRNVRAEAIRLSGLGPWLCWVLPLAVFAPLLITFAVAAVASRIAAESSILKVQGVTSDNAAYWVVHLGVLICVIGAALAQTSTTQLAPVALLHQRLQPHSLHILFARWLLCGAVACMVVWLDIFLLLVLLPQAFGQVYAGVDLFSFTGARLLWAGPVWAWIASGFGIGLGAVLRTPAAIIAVLSVWALLIENAIALLPHGGTLLQFMPFINGTFATGQAVAIEPGWGQNGALLYVAILALGVVFLGALVSKRNY</sequence>
<evidence type="ECO:0000256" key="1">
    <source>
        <dbReference type="SAM" id="Phobius"/>
    </source>
</evidence>
<keyword evidence="1" id="KW-0472">Membrane</keyword>
<dbReference type="AlphaFoldDB" id="A0A3G6IX60"/>
<dbReference type="KEGG" id="cpso:CPPEL_01990"/>
<feature type="transmembrane region" description="Helical" evidence="1">
    <location>
        <begin position="64"/>
        <end position="83"/>
    </location>
</feature>
<name>A0A3G6IX60_9CORY</name>